<keyword evidence="11 13" id="KW-0443">Lipid metabolism</keyword>
<dbReference type="Proteomes" id="UP000824112">
    <property type="component" value="Unassembled WGS sequence"/>
</dbReference>
<dbReference type="InterPro" id="IPR003758">
    <property type="entry name" value="LpxK"/>
</dbReference>
<proteinExistence type="inferred from homology"/>
<keyword evidence="8 13" id="KW-0547">Nucleotide-binding</keyword>
<comment type="similarity">
    <text evidence="13">Belongs to the LpxK family.</text>
</comment>
<keyword evidence="7 13" id="KW-0808">Transferase</keyword>
<evidence type="ECO:0000256" key="13">
    <source>
        <dbReference type="HAMAP-Rule" id="MF_00409"/>
    </source>
</evidence>
<dbReference type="GO" id="GO:0009244">
    <property type="term" value="P:lipopolysaccharide core region biosynthetic process"/>
    <property type="evidence" value="ECO:0007669"/>
    <property type="project" value="TreeGrafter"/>
</dbReference>
<keyword evidence="6 13" id="KW-0441">Lipid A biosynthesis</keyword>
<comment type="function">
    <text evidence="1 13">Transfers the gamma-phosphate of ATP to the 4'-position of a tetraacyldisaccharide 1-phosphate intermediate (termed DS-1-P) to form tetraacyldisaccharide 1,4'-bis-phosphate (lipid IVA).</text>
</comment>
<evidence type="ECO:0000256" key="9">
    <source>
        <dbReference type="ARBA" id="ARBA00022777"/>
    </source>
</evidence>
<organism evidence="14 15">
    <name type="scientific">Candidatus Gallibacteroides avistercoris</name>
    <dbReference type="NCBI Taxonomy" id="2840833"/>
    <lineage>
        <taxon>Bacteria</taxon>
        <taxon>Pseudomonadati</taxon>
        <taxon>Bacteroidota</taxon>
        <taxon>Bacteroidia</taxon>
        <taxon>Bacteroidales</taxon>
        <taxon>Bacteroidaceae</taxon>
        <taxon>Bacteroidaceae incertae sedis</taxon>
        <taxon>Candidatus Gallibacteroides</taxon>
    </lineage>
</organism>
<evidence type="ECO:0000256" key="7">
    <source>
        <dbReference type="ARBA" id="ARBA00022679"/>
    </source>
</evidence>
<dbReference type="AlphaFoldDB" id="A0A9D1M8J3"/>
<evidence type="ECO:0000256" key="3">
    <source>
        <dbReference type="ARBA" id="ARBA00012071"/>
    </source>
</evidence>
<dbReference type="PANTHER" id="PTHR42724">
    <property type="entry name" value="TETRAACYLDISACCHARIDE 4'-KINASE"/>
    <property type="match status" value="1"/>
</dbReference>
<dbReference type="GO" id="GO:0005524">
    <property type="term" value="F:ATP binding"/>
    <property type="evidence" value="ECO:0007669"/>
    <property type="project" value="UniProtKB-UniRule"/>
</dbReference>
<evidence type="ECO:0000256" key="12">
    <source>
        <dbReference type="ARBA" id="ARBA00029757"/>
    </source>
</evidence>
<sequence length="366" mass="42515">MDTQFKKRGYLWPFSFLYGLGVAIRNRFFDWGILPSEEFNIPIISVGNITVGGTGKTPHIEYLIRLLSPQYRVAVLSRGYKRKSKGFVLANENSTDMELGDEPFQIKRKFPDLTVAVDANRRRGIKKLMELTPKIDVILLDDAFQHRYVKPGISILLTDFNRIIYKDSLLPVGRLREPAFERMRAGMVIVTKCPLDIKPIDFRIIQKHLDLFTYQSLYFSTYAYKELQPVFPEHIAFPKCLRQEKEHDAILLVTGIASSHTIKQQVELSAKKVVELNFSDHHKFTPKDIQRIMHKLASLKQKNAFIVITEKDAARLLHMSNLPPELKSKLYYLPVEVEFLQNQQEDFNKKIEGYVRKNRRNSTLSK</sequence>
<evidence type="ECO:0000256" key="2">
    <source>
        <dbReference type="ARBA" id="ARBA00004870"/>
    </source>
</evidence>
<accession>A0A9D1M8J3</accession>
<dbReference type="EC" id="2.7.1.130" evidence="3 13"/>
<keyword evidence="5 13" id="KW-0444">Lipid biosynthesis</keyword>
<comment type="pathway">
    <text evidence="2 13">Glycolipid biosynthesis; lipid IV(A) biosynthesis; lipid IV(A) from (3R)-3-hydroxytetradecanoyl-[acyl-carrier-protein] and UDP-N-acetyl-alpha-D-glucosamine: step 6/6.</text>
</comment>
<feature type="binding site" evidence="13">
    <location>
        <begin position="50"/>
        <end position="57"/>
    </location>
    <ligand>
        <name>ATP</name>
        <dbReference type="ChEBI" id="CHEBI:30616"/>
    </ligand>
</feature>
<evidence type="ECO:0000256" key="1">
    <source>
        <dbReference type="ARBA" id="ARBA00002274"/>
    </source>
</evidence>
<dbReference type="GO" id="GO:0009245">
    <property type="term" value="P:lipid A biosynthetic process"/>
    <property type="evidence" value="ECO:0007669"/>
    <property type="project" value="UniProtKB-UniRule"/>
</dbReference>
<dbReference type="EMBL" id="DVNA01000157">
    <property type="protein sequence ID" value="HIU55560.1"/>
    <property type="molecule type" value="Genomic_DNA"/>
</dbReference>
<dbReference type="GO" id="GO:0009029">
    <property type="term" value="F:lipid-A 4'-kinase activity"/>
    <property type="evidence" value="ECO:0007669"/>
    <property type="project" value="UniProtKB-UniRule"/>
</dbReference>
<dbReference type="SUPFAM" id="SSF52540">
    <property type="entry name" value="P-loop containing nucleoside triphosphate hydrolases"/>
    <property type="match status" value="1"/>
</dbReference>
<evidence type="ECO:0000256" key="8">
    <source>
        <dbReference type="ARBA" id="ARBA00022741"/>
    </source>
</evidence>
<gene>
    <name evidence="13 14" type="primary">lpxK</name>
    <name evidence="14" type="ORF">IAB03_07140</name>
</gene>
<reference evidence="14" key="1">
    <citation type="submission" date="2020-10" db="EMBL/GenBank/DDBJ databases">
        <authorList>
            <person name="Gilroy R."/>
        </authorList>
    </citation>
    <scope>NUCLEOTIDE SEQUENCE</scope>
    <source>
        <strain evidence="14">CHK158-818</strain>
    </source>
</reference>
<dbReference type="PANTHER" id="PTHR42724:SF1">
    <property type="entry name" value="TETRAACYLDISACCHARIDE 4'-KINASE, MITOCHONDRIAL-RELATED"/>
    <property type="match status" value="1"/>
</dbReference>
<comment type="caution">
    <text evidence="14">The sequence shown here is derived from an EMBL/GenBank/DDBJ whole genome shotgun (WGS) entry which is preliminary data.</text>
</comment>
<evidence type="ECO:0000256" key="6">
    <source>
        <dbReference type="ARBA" id="ARBA00022556"/>
    </source>
</evidence>
<protein>
    <recommendedName>
        <fullName evidence="4 13">Tetraacyldisaccharide 4'-kinase</fullName>
        <ecNumber evidence="3 13">2.7.1.130</ecNumber>
    </recommendedName>
    <alternativeName>
        <fullName evidence="12 13">Lipid A 4'-kinase</fullName>
    </alternativeName>
</protein>
<evidence type="ECO:0000256" key="4">
    <source>
        <dbReference type="ARBA" id="ARBA00016436"/>
    </source>
</evidence>
<keyword evidence="9 13" id="KW-0418">Kinase</keyword>
<evidence type="ECO:0000313" key="15">
    <source>
        <dbReference type="Proteomes" id="UP000824112"/>
    </source>
</evidence>
<name>A0A9D1M8J3_9BACT</name>
<dbReference type="GO" id="GO:0005886">
    <property type="term" value="C:plasma membrane"/>
    <property type="evidence" value="ECO:0007669"/>
    <property type="project" value="TreeGrafter"/>
</dbReference>
<dbReference type="HAMAP" id="MF_00409">
    <property type="entry name" value="LpxK"/>
    <property type="match status" value="1"/>
</dbReference>
<reference evidence="14" key="2">
    <citation type="journal article" date="2021" name="PeerJ">
        <title>Extensive microbial diversity within the chicken gut microbiome revealed by metagenomics and culture.</title>
        <authorList>
            <person name="Gilroy R."/>
            <person name="Ravi A."/>
            <person name="Getino M."/>
            <person name="Pursley I."/>
            <person name="Horton D.L."/>
            <person name="Alikhan N.F."/>
            <person name="Baker D."/>
            <person name="Gharbi K."/>
            <person name="Hall N."/>
            <person name="Watson M."/>
            <person name="Adriaenssens E.M."/>
            <person name="Foster-Nyarko E."/>
            <person name="Jarju S."/>
            <person name="Secka A."/>
            <person name="Antonio M."/>
            <person name="Oren A."/>
            <person name="Chaudhuri R.R."/>
            <person name="La Ragione R."/>
            <person name="Hildebrand F."/>
            <person name="Pallen M.J."/>
        </authorList>
    </citation>
    <scope>NUCLEOTIDE SEQUENCE</scope>
    <source>
        <strain evidence="14">CHK158-818</strain>
    </source>
</reference>
<dbReference type="Pfam" id="PF02606">
    <property type="entry name" value="LpxK"/>
    <property type="match status" value="1"/>
</dbReference>
<evidence type="ECO:0000256" key="11">
    <source>
        <dbReference type="ARBA" id="ARBA00023098"/>
    </source>
</evidence>
<keyword evidence="10 13" id="KW-0067">ATP-binding</keyword>
<dbReference type="InterPro" id="IPR027417">
    <property type="entry name" value="P-loop_NTPase"/>
</dbReference>
<evidence type="ECO:0000256" key="10">
    <source>
        <dbReference type="ARBA" id="ARBA00022840"/>
    </source>
</evidence>
<comment type="catalytic activity">
    <reaction evidence="13">
        <text>a lipid A disaccharide + ATP = a lipid IVA + ADP + H(+)</text>
        <dbReference type="Rhea" id="RHEA:67840"/>
        <dbReference type="ChEBI" id="CHEBI:15378"/>
        <dbReference type="ChEBI" id="CHEBI:30616"/>
        <dbReference type="ChEBI" id="CHEBI:176343"/>
        <dbReference type="ChEBI" id="CHEBI:176425"/>
        <dbReference type="ChEBI" id="CHEBI:456216"/>
        <dbReference type="EC" id="2.7.1.130"/>
    </reaction>
</comment>
<evidence type="ECO:0000256" key="5">
    <source>
        <dbReference type="ARBA" id="ARBA00022516"/>
    </source>
</evidence>
<dbReference type="NCBIfam" id="TIGR00682">
    <property type="entry name" value="lpxK"/>
    <property type="match status" value="1"/>
</dbReference>
<evidence type="ECO:0000313" key="14">
    <source>
        <dbReference type="EMBL" id="HIU55560.1"/>
    </source>
</evidence>